<evidence type="ECO:0000313" key="2">
    <source>
        <dbReference type="Proteomes" id="UP000474024"/>
    </source>
</evidence>
<comment type="caution">
    <text evidence="1">The sequence shown here is derived from an EMBL/GenBank/DDBJ whole genome shotgun (WGS) entry which is preliminary data.</text>
</comment>
<gene>
    <name evidence="1" type="ORF">FYJ75_06965</name>
</gene>
<evidence type="ECO:0000313" key="1">
    <source>
        <dbReference type="EMBL" id="MST74781.1"/>
    </source>
</evidence>
<proteinExistence type="predicted"/>
<dbReference type="AlphaFoldDB" id="A0A6L5YSX1"/>
<reference evidence="1 2" key="1">
    <citation type="submission" date="2019-08" db="EMBL/GenBank/DDBJ databases">
        <title>In-depth cultivation of the pig gut microbiome towards novel bacterial diversity and tailored functional studies.</title>
        <authorList>
            <person name="Wylensek D."/>
            <person name="Hitch T.C.A."/>
            <person name="Clavel T."/>
        </authorList>
    </citation>
    <scope>NUCLEOTIDE SEQUENCE [LARGE SCALE GENOMIC DNA]</scope>
    <source>
        <strain evidence="1 2">MUC/MUC-530-WT-4D</strain>
    </source>
</reference>
<dbReference type="EMBL" id="VUNI01000009">
    <property type="protein sequence ID" value="MST74781.1"/>
    <property type="molecule type" value="Genomic_DNA"/>
</dbReference>
<dbReference type="Gene3D" id="3.40.50.720">
    <property type="entry name" value="NAD(P)-binding Rossmann-like Domain"/>
    <property type="match status" value="1"/>
</dbReference>
<dbReference type="RefSeq" id="WP_154429750.1">
    <property type="nucleotide sequence ID" value="NZ_VUNI01000009.1"/>
</dbReference>
<dbReference type="InterPro" id="IPR036291">
    <property type="entry name" value="NAD(P)-bd_dom_sf"/>
</dbReference>
<name>A0A6L5YSX1_9FIRM</name>
<dbReference type="Proteomes" id="UP000474024">
    <property type="component" value="Unassembled WGS sequence"/>
</dbReference>
<accession>A0A6L5YSX1</accession>
<dbReference type="SUPFAM" id="SSF51735">
    <property type="entry name" value="NAD(P)-binding Rossmann-fold domains"/>
    <property type="match status" value="1"/>
</dbReference>
<sequence>MDRYTVIFVTDQRQQYIGDYLPGRCKEGSVRDLANLIRNAGRVILPTPVLKIDKLQDIRSVVRENLMINREEGMIPQLTVFGGKFSEEWRQFLEKYEIRYVDFMDEEQVTLENACVTAEAAIAELLFHSRYSIRNEKYIVTGYGRCAKEIAARIALLGGRVTVLARSVRDRKAAKTDGHNAADFSYAPEEAYGTRGVINTVPAMVITESMIREMHKDTVIIDIASKPGGTDKKATAKYEIPVIEALGLPGIYTPKSSAKILADSVIRHTLPEDVRKEDKSWIFQIII</sequence>
<organism evidence="1 2">
    <name type="scientific">Roseburia porci</name>
    <dbReference type="NCBI Taxonomy" id="2605790"/>
    <lineage>
        <taxon>Bacteria</taxon>
        <taxon>Bacillati</taxon>
        <taxon>Bacillota</taxon>
        <taxon>Clostridia</taxon>
        <taxon>Lachnospirales</taxon>
        <taxon>Lachnospiraceae</taxon>
        <taxon>Roseburia</taxon>
    </lineage>
</organism>
<keyword evidence="2" id="KW-1185">Reference proteome</keyword>
<protein>
    <submittedName>
        <fullName evidence="1">Dipicolinate synthase</fullName>
    </submittedName>
</protein>